<dbReference type="CDD" id="cd07361">
    <property type="entry name" value="MEMO_like"/>
    <property type="match status" value="1"/>
</dbReference>
<evidence type="ECO:0000313" key="3">
    <source>
        <dbReference type="EMBL" id="HGG92540.1"/>
    </source>
</evidence>
<comment type="caution">
    <text evidence="3">The sequence shown here is derived from an EMBL/GenBank/DDBJ whole genome shotgun (WGS) entry which is preliminary data.</text>
</comment>
<dbReference type="InterPro" id="IPR002737">
    <property type="entry name" value="MEMO1_fam"/>
</dbReference>
<sequence length="269" mass="28418">MQREPIVAGRFYPGSGPALVSEVRSLLAQAPPRRPNPTILAMAPHAGYVYSGQVAGVTLGQANLARSILLLCPNHTGMGTPFSVWDKGLWRVPGCSMDIDEPLAAALLAGCGSLRSDRAAHAEEHSLEVVMPFLCETQPGFKGVPLSVAEHNLATLGYVARDMAAVLKAWPERVSIVVSSDMSHYLPHGEARKLDAQALEPVLALDPVGLYSVVREMGISMCGVLPMTLGLMIALELGATRAELAAYGTSGDASGDYERVVGYAGVIVE</sequence>
<proteinExistence type="inferred from homology"/>
<accession>A0A7C4AH03</accession>
<dbReference type="Gene3D" id="3.40.830.10">
    <property type="entry name" value="LigB-like"/>
    <property type="match status" value="1"/>
</dbReference>
<gene>
    <name evidence="3" type="primary">amrB</name>
    <name evidence="3" type="ORF">ENR59_06255</name>
</gene>
<dbReference type="HAMAP" id="MF_00055">
    <property type="entry name" value="MEMO1"/>
    <property type="match status" value="1"/>
</dbReference>
<dbReference type="AlphaFoldDB" id="A0A7C4AH03"/>
<evidence type="ECO:0000256" key="2">
    <source>
        <dbReference type="HAMAP-Rule" id="MF_00055"/>
    </source>
</evidence>
<protein>
    <recommendedName>
        <fullName evidence="2">MEMO1 family protein ENR59_06255</fullName>
    </recommendedName>
</protein>
<organism evidence="3">
    <name type="scientific">Fundidesulfovibrio putealis</name>
    <dbReference type="NCBI Taxonomy" id="270496"/>
    <lineage>
        <taxon>Bacteria</taxon>
        <taxon>Pseudomonadati</taxon>
        <taxon>Thermodesulfobacteriota</taxon>
        <taxon>Desulfovibrionia</taxon>
        <taxon>Desulfovibrionales</taxon>
        <taxon>Desulfovibrionaceae</taxon>
        <taxon>Fundidesulfovibrio</taxon>
    </lineage>
</organism>
<dbReference type="Pfam" id="PF01875">
    <property type="entry name" value="Memo"/>
    <property type="match status" value="1"/>
</dbReference>
<dbReference type="PANTHER" id="PTHR11060:SF0">
    <property type="entry name" value="PROTEIN MEMO1"/>
    <property type="match status" value="1"/>
</dbReference>
<dbReference type="EMBL" id="DSRP01000433">
    <property type="protein sequence ID" value="HGG92540.1"/>
    <property type="molecule type" value="Genomic_DNA"/>
</dbReference>
<dbReference type="PANTHER" id="PTHR11060">
    <property type="entry name" value="PROTEIN MEMO1"/>
    <property type="match status" value="1"/>
</dbReference>
<reference evidence="3" key="1">
    <citation type="journal article" date="2020" name="mSystems">
        <title>Genome- and Community-Level Interaction Insights into Carbon Utilization and Element Cycling Functions of Hydrothermarchaeota in Hydrothermal Sediment.</title>
        <authorList>
            <person name="Zhou Z."/>
            <person name="Liu Y."/>
            <person name="Xu W."/>
            <person name="Pan J."/>
            <person name="Luo Z.H."/>
            <person name="Li M."/>
        </authorList>
    </citation>
    <scope>NUCLEOTIDE SEQUENCE [LARGE SCALE GENOMIC DNA]</scope>
    <source>
        <strain evidence="3">SpSt-413</strain>
    </source>
</reference>
<comment type="similarity">
    <text evidence="1 2">Belongs to the MEMO1 family.</text>
</comment>
<name>A0A7C4AH03_9BACT</name>
<dbReference type="NCBIfam" id="TIGR04336">
    <property type="entry name" value="AmmeMemoSam_B"/>
    <property type="match status" value="1"/>
</dbReference>
<evidence type="ECO:0000256" key="1">
    <source>
        <dbReference type="ARBA" id="ARBA00006315"/>
    </source>
</evidence>